<dbReference type="PANTHER" id="PTHR33112">
    <property type="entry name" value="DOMAIN PROTEIN, PUTATIVE-RELATED"/>
    <property type="match status" value="1"/>
</dbReference>
<accession>A0A6A5U930</accession>
<sequence>MPFPSRFPSRLIQIGDKNVDNQLHLSLLETSTFISDDHPSQISLNYATLSHRWGQSNHFTTTKETLQSRQSGFLFTDLPQTYKDAVIVTQRLGLDLLWIDALCIIQDDSRDWLVESEKMGDVYQNARFTIAAHCARHDDEGFLSAALQKRETLALGDARPFFLCKRAWVLQERFLSSRTFHFTEGHVYWETIEGVYSEEGPITPVEWSRLVEMYTRCGLTKEEDKLIAISGLAKRIHIKSNVGYLAGLWADRLHSGLLWMTEVEPLRKPTLSRAPSWSWASMEGPIQY</sequence>
<dbReference type="OrthoDB" id="5125733at2759"/>
<feature type="non-terminal residue" evidence="2">
    <location>
        <position position="288"/>
    </location>
</feature>
<dbReference type="PANTHER" id="PTHR33112:SF8">
    <property type="entry name" value="HETEROKARYON INCOMPATIBILITY DOMAIN-CONTAINING PROTEIN"/>
    <property type="match status" value="1"/>
</dbReference>
<dbReference type="AlphaFoldDB" id="A0A6A5U930"/>
<evidence type="ECO:0000259" key="1">
    <source>
        <dbReference type="Pfam" id="PF06985"/>
    </source>
</evidence>
<reference evidence="2" key="1">
    <citation type="journal article" date="2020" name="Stud. Mycol.">
        <title>101 Dothideomycetes genomes: a test case for predicting lifestyles and emergence of pathogens.</title>
        <authorList>
            <person name="Haridas S."/>
            <person name="Albert R."/>
            <person name="Binder M."/>
            <person name="Bloem J."/>
            <person name="Labutti K."/>
            <person name="Salamov A."/>
            <person name="Andreopoulos B."/>
            <person name="Baker S."/>
            <person name="Barry K."/>
            <person name="Bills G."/>
            <person name="Bluhm B."/>
            <person name="Cannon C."/>
            <person name="Castanera R."/>
            <person name="Culley D."/>
            <person name="Daum C."/>
            <person name="Ezra D."/>
            <person name="Gonzalez J."/>
            <person name="Henrissat B."/>
            <person name="Kuo A."/>
            <person name="Liang C."/>
            <person name="Lipzen A."/>
            <person name="Lutzoni F."/>
            <person name="Magnuson J."/>
            <person name="Mondo S."/>
            <person name="Nolan M."/>
            <person name="Ohm R."/>
            <person name="Pangilinan J."/>
            <person name="Park H.-J."/>
            <person name="Ramirez L."/>
            <person name="Alfaro M."/>
            <person name="Sun H."/>
            <person name="Tritt A."/>
            <person name="Yoshinaga Y."/>
            <person name="Zwiers L.-H."/>
            <person name="Turgeon B."/>
            <person name="Goodwin S."/>
            <person name="Spatafora J."/>
            <person name="Crous P."/>
            <person name="Grigoriev I."/>
        </authorList>
    </citation>
    <scope>NUCLEOTIDE SEQUENCE</scope>
    <source>
        <strain evidence="2">CBS 675.92</strain>
    </source>
</reference>
<evidence type="ECO:0000313" key="2">
    <source>
        <dbReference type="EMBL" id="KAF1961673.1"/>
    </source>
</evidence>
<dbReference type="Proteomes" id="UP000800035">
    <property type="component" value="Unassembled WGS sequence"/>
</dbReference>
<gene>
    <name evidence="2" type="ORF">CC80DRAFT_574227</name>
</gene>
<proteinExistence type="predicted"/>
<keyword evidence="3" id="KW-1185">Reference proteome</keyword>
<dbReference type="EMBL" id="ML976980">
    <property type="protein sequence ID" value="KAF1961673.1"/>
    <property type="molecule type" value="Genomic_DNA"/>
</dbReference>
<name>A0A6A5U930_9PLEO</name>
<evidence type="ECO:0000313" key="3">
    <source>
        <dbReference type="Proteomes" id="UP000800035"/>
    </source>
</evidence>
<dbReference type="Pfam" id="PF06985">
    <property type="entry name" value="HET"/>
    <property type="match status" value="1"/>
</dbReference>
<organism evidence="2 3">
    <name type="scientific">Byssothecium circinans</name>
    <dbReference type="NCBI Taxonomy" id="147558"/>
    <lineage>
        <taxon>Eukaryota</taxon>
        <taxon>Fungi</taxon>
        <taxon>Dikarya</taxon>
        <taxon>Ascomycota</taxon>
        <taxon>Pezizomycotina</taxon>
        <taxon>Dothideomycetes</taxon>
        <taxon>Pleosporomycetidae</taxon>
        <taxon>Pleosporales</taxon>
        <taxon>Massarineae</taxon>
        <taxon>Massarinaceae</taxon>
        <taxon>Byssothecium</taxon>
    </lineage>
</organism>
<protein>
    <submittedName>
        <fullName evidence="2">HET-domain-containing protein</fullName>
    </submittedName>
</protein>
<dbReference type="InterPro" id="IPR010730">
    <property type="entry name" value="HET"/>
</dbReference>
<feature type="domain" description="Heterokaryon incompatibility" evidence="1">
    <location>
        <begin position="46"/>
        <end position="145"/>
    </location>
</feature>